<evidence type="ECO:0000313" key="10">
    <source>
        <dbReference type="WBParaSite" id="maker-uti_cns_0009064-snap-gene-0.4-mRNA-1"/>
    </source>
</evidence>
<keyword evidence="2 7" id="KW-0812">Transmembrane</keyword>
<feature type="region of interest" description="Disordered" evidence="6">
    <location>
        <begin position="191"/>
        <end position="217"/>
    </location>
</feature>
<sequence>MSAFGSPDGSSAFEELSSLNETFSYLNPNDHRLYHEVSPKSNYTYAYSGSYQTELLHRNWRSPNLSRSPLHSPPGNTAGCFAGSPSPFNIAPVSPVSIVGSSSASTASSSVGSSGIGIRERRRFSASTLSLHGSSESDRVLRSRCRAEGGVHCGHVDCRLHGVASLKSTSSDVRRSVRFKLRTADGDTLTAGDAAHEYDDDGSDDEDHQGDRGTVEATLSRQYYEGARYQPDYAYNSGLSSRTTMSTVRTATTTTTTSRTMLANTKQKIVSGLLTAVAFSANLAKATAQFVLAPLVSAISAVKDSVTAVSSSRSAAVSVTRQQHYRNVQRKSSWCFCSSSTLLLLLCLLIFLPLALLTVWWYVLSPILAALRNSNGTTAHTSTGVPLDAVGGQQGCCDSKIVANMELRWNQELTEMRSMLNLLAQQRENDEAQRKLLLQRLAQQTNSQVVVGSDSTDENNSTEIERQIAVLRQADADQLQFTSSMSDRIRRMDIVTQRVSDERMRSQQKWNEHEKQLTSLKKHAAEQAKHIAAAVNQLDTVEKAEKSLSESVSEQQRAQQDAEKERLKLAVDVKEQLGEYENRLSLLQKTLLEQKSLVTDTNNRLVLIEGSTSESAIAEKQQQQTLLDLQRDIEQKKSEALVAKRLDSVEQKSDKERQKLAELLQQQLEKQQKQLTALMNSESKLNKQTSDISERLIAIEKMPPKASSTESVVKPSEGDTIYQTLTVKIQQQLNDNSQEIVSLKEADSEQKKNAASVADRLTAIEKASRENQDKMQQDMQQQMADFQKQLAQLRKDGDEQRESTTSLSGRLTTLESSVESATINESNENKDRSNLMKEFNEQLKQHQNQFELLRQTDSGHQELVTAIAKRLSSLETSMSSATSTRKQDDKSNEGEKISDVIRHQLGELKDQVSQLQQVEAEQRKLTATVSDRLDVVESKLASSSSTQQNDDAVAQQKLISDLQQNLVNYQRQIDLLKQADVQQIETDDSFVKRLIAVEKLVSEVKTGLRNSDSDREKQLLELRNLMETCQKQLSQLQESEIELRKSSVSMSERIESVHLMASSNHENATAERLKLASDLDNQNRLLQQMQLAESEQVTTISGISERLLAIEAVLSSAASLKDGGEDGKRRKAMIDLRQHLSDYQKQLEQLRQAEAEQKKLVEAVQQRLVSVESTLNSFGESKPVNVESAETSQPNSDLTKQNNEISVLQEKLKEYQLQIGAISERLDANEKISENASVEAKSAVALVKQFDSDEMQKELIAEMKNQLSGYEDQLKLLQDKESEKQKFVAKLSEQLTALEAAVSANALSKEAEVKEQAKQKSDLEKQLNAYQLQLALLKDAEAEQRKLSSAVSERLNKESLVEDLVKLKEAEAELRKLATSVSERLATVESTVTLLTSSKSQDASEQSKLTVELQDQFSTYQQQLAVLKEAEVEQRKLALTVTKRLDELESSLKTVTKQVKAEDLKQQLEEYQRNLDAKHQIFVSNVSERINAVDASFSAAQENGLGEQQKLTVELQQQLNNYQQQLVLLQQTESDNKQRLFAVESSAASIAGEDEGRRQSIAALQRQVNNIEEQLAQLKDSPPVPGSSCNDTVNETYPAGNVTEAVRLHRQLAEYRRRLVAVERLASSSCNCSIRDFKADDPFPNLVPDFALHSAGAYVVGTRCTVAYNGQASVVELFGFPVLAFSRSPTTALEPDTNLGECWAFQGFPGHLIVRLAVPARVSSVTIDHAAREVSYNASMSSAPRNFSVYGLESSYTAFTEAVILGSFVYNADTGPASQTFHLNSTTERYWEYVELVVESNHGNEMYTCLYRFRVHGLA</sequence>
<feature type="region of interest" description="Disordered" evidence="6">
    <location>
        <begin position="794"/>
        <end position="831"/>
    </location>
</feature>
<evidence type="ECO:0000256" key="2">
    <source>
        <dbReference type="ARBA" id="ARBA00022692"/>
    </source>
</evidence>
<feature type="coiled-coil region" evidence="5">
    <location>
        <begin position="952"/>
        <end position="979"/>
    </location>
</feature>
<dbReference type="GO" id="GO:0043495">
    <property type="term" value="F:protein-membrane adaptor activity"/>
    <property type="evidence" value="ECO:0007669"/>
    <property type="project" value="TreeGrafter"/>
</dbReference>
<evidence type="ECO:0000256" key="6">
    <source>
        <dbReference type="SAM" id="MobiDB-lite"/>
    </source>
</evidence>
<proteinExistence type="predicted"/>
<keyword evidence="3 7" id="KW-1133">Transmembrane helix</keyword>
<feature type="coiled-coil region" evidence="5">
    <location>
        <begin position="1306"/>
        <end position="1377"/>
    </location>
</feature>
<feature type="coiled-coil region" evidence="5">
    <location>
        <begin position="1505"/>
        <end position="1532"/>
    </location>
</feature>
<name>A0A1I8I1L6_9PLAT</name>
<feature type="coiled-coil region" evidence="5">
    <location>
        <begin position="619"/>
        <end position="688"/>
    </location>
</feature>
<feature type="domain" description="SUN" evidence="8">
    <location>
        <begin position="1656"/>
        <end position="1819"/>
    </location>
</feature>
<feature type="compositionally biased region" description="Basic and acidic residues" evidence="6">
    <location>
        <begin position="885"/>
        <end position="895"/>
    </location>
</feature>
<dbReference type="InterPro" id="IPR045119">
    <property type="entry name" value="SUN1-5"/>
</dbReference>
<feature type="coiled-coil region" evidence="5">
    <location>
        <begin position="1198"/>
        <end position="1225"/>
    </location>
</feature>
<protein>
    <submittedName>
        <fullName evidence="10">SUN domain-containing protein</fullName>
    </submittedName>
</protein>
<dbReference type="WBParaSite" id="maker-uti_cns_0009064-snap-gene-0.4-mRNA-1">
    <property type="protein sequence ID" value="maker-uti_cns_0009064-snap-gene-0.4-mRNA-1"/>
    <property type="gene ID" value="maker-uti_cns_0009064-snap-gene-0.4"/>
</dbReference>
<organism evidence="9 10">
    <name type="scientific">Macrostomum lignano</name>
    <dbReference type="NCBI Taxonomy" id="282301"/>
    <lineage>
        <taxon>Eukaryota</taxon>
        <taxon>Metazoa</taxon>
        <taxon>Spiralia</taxon>
        <taxon>Lophotrochozoa</taxon>
        <taxon>Platyhelminthes</taxon>
        <taxon>Rhabditophora</taxon>
        <taxon>Macrostomorpha</taxon>
        <taxon>Macrostomida</taxon>
        <taxon>Macrostomidae</taxon>
        <taxon>Macrostomum</taxon>
    </lineage>
</organism>
<evidence type="ECO:0000256" key="4">
    <source>
        <dbReference type="ARBA" id="ARBA00023136"/>
    </source>
</evidence>
<feature type="coiled-coil region" evidence="5">
    <location>
        <begin position="1133"/>
        <end position="1167"/>
    </location>
</feature>
<evidence type="ECO:0000313" key="9">
    <source>
        <dbReference type="Proteomes" id="UP000095280"/>
    </source>
</evidence>
<keyword evidence="9" id="KW-1185">Reference proteome</keyword>
<dbReference type="Pfam" id="PF07738">
    <property type="entry name" value="Sad1_UNC"/>
    <property type="match status" value="1"/>
</dbReference>
<evidence type="ECO:0000256" key="1">
    <source>
        <dbReference type="ARBA" id="ARBA00004370"/>
    </source>
</evidence>
<feature type="compositionally biased region" description="Acidic residues" evidence="6">
    <location>
        <begin position="198"/>
        <end position="208"/>
    </location>
</feature>
<feature type="region of interest" description="Disordered" evidence="6">
    <location>
        <begin position="874"/>
        <end position="895"/>
    </location>
</feature>
<feature type="compositionally biased region" description="Low complexity" evidence="6">
    <location>
        <begin position="803"/>
        <end position="817"/>
    </location>
</feature>
<evidence type="ECO:0000256" key="3">
    <source>
        <dbReference type="ARBA" id="ARBA00022989"/>
    </source>
</evidence>
<dbReference type="GO" id="GO:0034993">
    <property type="term" value="C:meiotic nuclear membrane microtubule tethering complex"/>
    <property type="evidence" value="ECO:0007669"/>
    <property type="project" value="TreeGrafter"/>
</dbReference>
<evidence type="ECO:0000256" key="7">
    <source>
        <dbReference type="SAM" id="Phobius"/>
    </source>
</evidence>
<feature type="coiled-coil region" evidence="5">
    <location>
        <begin position="1445"/>
        <end position="1481"/>
    </location>
</feature>
<evidence type="ECO:0000259" key="8">
    <source>
        <dbReference type="PROSITE" id="PS51469"/>
    </source>
</evidence>
<feature type="coiled-coil region" evidence="5">
    <location>
        <begin position="541"/>
        <end position="590"/>
    </location>
</feature>
<reference evidence="10" key="1">
    <citation type="submission" date="2016-11" db="UniProtKB">
        <authorList>
            <consortium name="WormBaseParasite"/>
        </authorList>
    </citation>
    <scope>IDENTIFICATION</scope>
</reference>
<keyword evidence="4 7" id="KW-0472">Membrane</keyword>
<dbReference type="Gene3D" id="2.60.120.260">
    <property type="entry name" value="Galactose-binding domain-like"/>
    <property type="match status" value="1"/>
</dbReference>
<dbReference type="PANTHER" id="PTHR12911">
    <property type="entry name" value="SAD1/UNC-84-LIKE PROTEIN-RELATED"/>
    <property type="match status" value="1"/>
</dbReference>
<evidence type="ECO:0000256" key="5">
    <source>
        <dbReference type="SAM" id="Coils"/>
    </source>
</evidence>
<keyword evidence="5" id="KW-0175">Coiled coil</keyword>
<comment type="subcellular location">
    <subcellularLocation>
        <location evidence="1">Membrane</location>
    </subcellularLocation>
</comment>
<accession>A0A1I8I1L6</accession>
<dbReference type="InterPro" id="IPR012919">
    <property type="entry name" value="SUN_dom"/>
</dbReference>
<dbReference type="Proteomes" id="UP000095280">
    <property type="component" value="Unplaced"/>
</dbReference>
<feature type="compositionally biased region" description="Low complexity" evidence="6">
    <location>
        <begin position="874"/>
        <end position="884"/>
    </location>
</feature>
<dbReference type="PROSITE" id="PS51469">
    <property type="entry name" value="SUN"/>
    <property type="match status" value="1"/>
</dbReference>
<dbReference type="PANTHER" id="PTHR12911:SF8">
    <property type="entry name" value="KLAROID PROTEIN-RELATED"/>
    <property type="match status" value="1"/>
</dbReference>
<feature type="transmembrane region" description="Helical" evidence="7">
    <location>
        <begin position="334"/>
        <end position="363"/>
    </location>
</feature>